<dbReference type="OrthoDB" id="342253at2157"/>
<dbReference type="Gene3D" id="3.60.40.10">
    <property type="entry name" value="PPM-type phosphatase domain"/>
    <property type="match status" value="1"/>
</dbReference>
<dbReference type="Pfam" id="PF07228">
    <property type="entry name" value="SpoIIE"/>
    <property type="match status" value="1"/>
</dbReference>
<organism evidence="5 6">
    <name type="scientific">Methanospirillum stamsii</name>
    <dbReference type="NCBI Taxonomy" id="1277351"/>
    <lineage>
        <taxon>Archaea</taxon>
        <taxon>Methanobacteriati</taxon>
        <taxon>Methanobacteriota</taxon>
        <taxon>Stenosarchaea group</taxon>
        <taxon>Methanomicrobia</taxon>
        <taxon>Methanomicrobiales</taxon>
        <taxon>Methanospirillaceae</taxon>
        <taxon>Methanospirillum</taxon>
    </lineage>
</organism>
<name>A0A2V2N662_9EURY</name>
<keyword evidence="3" id="KW-1133">Transmembrane helix</keyword>
<evidence type="ECO:0000256" key="2">
    <source>
        <dbReference type="SAM" id="Coils"/>
    </source>
</evidence>
<dbReference type="EMBL" id="QGMZ01000009">
    <property type="protein sequence ID" value="PWR75562.1"/>
    <property type="molecule type" value="Genomic_DNA"/>
</dbReference>
<dbReference type="Gene3D" id="3.40.190.10">
    <property type="entry name" value="Periplasmic binding protein-like II"/>
    <property type="match status" value="2"/>
</dbReference>
<feature type="transmembrane region" description="Helical" evidence="3">
    <location>
        <begin position="323"/>
        <end position="343"/>
    </location>
</feature>
<feature type="coiled-coil region" evidence="2">
    <location>
        <begin position="358"/>
        <end position="389"/>
    </location>
</feature>
<dbReference type="InterPro" id="IPR036457">
    <property type="entry name" value="PPM-type-like_dom_sf"/>
</dbReference>
<keyword evidence="6" id="KW-1185">Reference proteome</keyword>
<feature type="domain" description="PPM-type phosphatase" evidence="4">
    <location>
        <begin position="408"/>
        <end position="633"/>
    </location>
</feature>
<reference evidence="5 6" key="1">
    <citation type="submission" date="2018-05" db="EMBL/GenBank/DDBJ databases">
        <title>Draft genome of Methanospirillum stamsii Pt1.</title>
        <authorList>
            <person name="Dueholm M.S."/>
            <person name="Nielsen P.H."/>
            <person name="Bakmann L.F."/>
            <person name="Otzen D.E."/>
        </authorList>
    </citation>
    <scope>NUCLEOTIDE SEQUENCE [LARGE SCALE GENOMIC DNA]</scope>
    <source>
        <strain evidence="5 6">Pt1</strain>
    </source>
</reference>
<keyword evidence="1" id="KW-0378">Hydrolase</keyword>
<dbReference type="GeneID" id="97610295"/>
<dbReference type="Pfam" id="PF12974">
    <property type="entry name" value="Phosphonate-bd"/>
    <property type="match status" value="1"/>
</dbReference>
<dbReference type="RefSeq" id="WP_109939848.1">
    <property type="nucleotide sequence ID" value="NZ_CP176366.1"/>
</dbReference>
<dbReference type="SUPFAM" id="SSF53850">
    <property type="entry name" value="Periplasmic binding protein-like II"/>
    <property type="match status" value="1"/>
</dbReference>
<comment type="caution">
    <text evidence="5">The sequence shown here is derived from an EMBL/GenBank/DDBJ whole genome shotgun (WGS) entry which is preliminary data.</text>
</comment>
<dbReference type="SMART" id="SM00331">
    <property type="entry name" value="PP2C_SIG"/>
    <property type="match status" value="1"/>
</dbReference>
<protein>
    <recommendedName>
        <fullName evidence="4">PPM-type phosphatase domain-containing protein</fullName>
    </recommendedName>
</protein>
<gene>
    <name evidence="5" type="ORF">DLD82_04135</name>
</gene>
<dbReference type="GO" id="GO:0016791">
    <property type="term" value="F:phosphatase activity"/>
    <property type="evidence" value="ECO:0007669"/>
    <property type="project" value="TreeGrafter"/>
</dbReference>
<dbReference type="Proteomes" id="UP000245934">
    <property type="component" value="Unassembled WGS sequence"/>
</dbReference>
<evidence type="ECO:0000256" key="3">
    <source>
        <dbReference type="SAM" id="Phobius"/>
    </source>
</evidence>
<proteinExistence type="predicted"/>
<accession>A0A2V2N662</accession>
<keyword evidence="3" id="KW-0472">Membrane</keyword>
<dbReference type="AlphaFoldDB" id="A0A2V2N662"/>
<evidence type="ECO:0000259" key="4">
    <source>
        <dbReference type="SMART" id="SM00331"/>
    </source>
</evidence>
<dbReference type="InterPro" id="IPR052016">
    <property type="entry name" value="Bact_Sigma-Reg"/>
</dbReference>
<evidence type="ECO:0000256" key="1">
    <source>
        <dbReference type="ARBA" id="ARBA00022801"/>
    </source>
</evidence>
<sequence>MSLQHSGYQYCIIVILLSLLATGSIADFQEKEEQPPILIGVLANRGDEIALQEWGPTAEYLEKNLAPLHFSIVPFNFNEITNASKIGEISFVATNPSVYSYLEYHGLAQRIVNLQVPGKTKPETYFGGVIFTRSDRDDIIRLEDLKGQRFVAVDQDSLGGWQAAWKELKTAGIDPLTDFSSLRFTGNQDDSVLAVLNNDADAGTVRSSQIERMAGEGKINSSQIKVLNDMHDTYPGFPYLLSTSLYPEWPFAAGTGTDPNLSKKVATVLLEMDKDDPAAIALHGSGWAIAQDHTAVHELLKTLNLPPYDQTTKPTIQEILKHYWQTILGIIIGVTVLSLLLIYTWKTKKDLVHALVQVRESEKALLTSKNELENVNRRLSETQERLVDSIQYGKLIQQSILPAKAELDTHLSDYLILSLPLDIVGGDFYFFKEVHDGYYIAVIDCTGHGVPGAFMTMMVNALLSRVIETHPDETPAFILNKLHILVQETLKSQSESSHLQNGLDIALCKVYPDNNRLIFSGAGLPLFVMNDGEVKEIDGEHVHLGFSSNKRAFALSNQEITINPGSRFYLVTDGVFDLPGGEKGFGLGRKGFKNLLRVIDIPLSGQKEQLYSNLIEYQNNWIQKDDLLIFGFMVRGDEGHV</sequence>
<dbReference type="PANTHER" id="PTHR43156">
    <property type="entry name" value="STAGE II SPORULATION PROTEIN E-RELATED"/>
    <property type="match status" value="1"/>
</dbReference>
<dbReference type="PANTHER" id="PTHR43156:SF9">
    <property type="entry name" value="HAMP DOMAIN-CONTAINING PROTEIN"/>
    <property type="match status" value="1"/>
</dbReference>
<keyword evidence="2" id="KW-0175">Coiled coil</keyword>
<evidence type="ECO:0000313" key="6">
    <source>
        <dbReference type="Proteomes" id="UP000245934"/>
    </source>
</evidence>
<keyword evidence="3" id="KW-0812">Transmembrane</keyword>
<evidence type="ECO:0000313" key="5">
    <source>
        <dbReference type="EMBL" id="PWR75562.1"/>
    </source>
</evidence>
<dbReference type="InterPro" id="IPR001932">
    <property type="entry name" value="PPM-type_phosphatase-like_dom"/>
</dbReference>
<dbReference type="SUPFAM" id="SSF81606">
    <property type="entry name" value="PP2C-like"/>
    <property type="match status" value="1"/>
</dbReference>